<dbReference type="OrthoDB" id="7464126at2759"/>
<dbReference type="Proteomes" id="UP000730481">
    <property type="component" value="Unassembled WGS sequence"/>
</dbReference>
<reference evidence="4" key="1">
    <citation type="journal article" date="2017" name="Mycologia">
        <title>Fusarium algeriense, sp. nov., a novel toxigenic crown rot pathogen of durum wheat from Algeria is nested in the Fusarium burgessii species complex.</title>
        <authorList>
            <person name="Laraba I."/>
            <person name="Keddad A."/>
            <person name="Boureghda H."/>
            <person name="Abdallah N."/>
            <person name="Vaughan M.M."/>
            <person name="Proctor R.H."/>
            <person name="Busman M."/>
            <person name="O'Donnell K."/>
        </authorList>
    </citation>
    <scope>NUCLEOTIDE SEQUENCE</scope>
    <source>
        <strain evidence="4">NRRL 25174</strain>
    </source>
</reference>
<dbReference type="Pfam" id="PF00931">
    <property type="entry name" value="NB-ARC"/>
    <property type="match status" value="1"/>
</dbReference>
<evidence type="ECO:0000259" key="3">
    <source>
        <dbReference type="Pfam" id="PF05057"/>
    </source>
</evidence>
<protein>
    <submittedName>
        <fullName evidence="4">Kinesin light chain</fullName>
    </submittedName>
</protein>
<gene>
    <name evidence="4" type="ORF">FBEOM_6535</name>
</gene>
<feature type="domain" description="DUF676" evidence="3">
    <location>
        <begin position="45"/>
        <end position="176"/>
    </location>
</feature>
<proteinExistence type="inferred from homology"/>
<comment type="caution">
    <text evidence="4">The sequence shown here is derived from an EMBL/GenBank/DDBJ whole genome shotgun (WGS) entry which is preliminary data.</text>
</comment>
<evidence type="ECO:0000313" key="5">
    <source>
        <dbReference type="Proteomes" id="UP000730481"/>
    </source>
</evidence>
<sequence length="849" mass="94791">MSEYADPNLALPIEQSEPVETAPVINFPDGVEVLVNPPDAHVDICFVHGLTGNRASTWTARGQTAPWPKTLLPSELPKACILTYGYDAYVVSKSVASSNRLIDHATNLVTDLTNDRRRRNASSRPLIFVAHSLGGLVCKEAILLSRNNPNRSRQDFFTNIKGVIFMGTPHKGSWMADWSKIPARALGLVKSTNKSLLEVLQTNNQYLESIHVRFLSMMREQREAGRQLEVACFFEELPLPTIGSVVSKESATFEGYDPVTIHANHRDMVKFGSTEENGYRRVVGELTAWESEIVNPQRLNTWTDNCTLVPKHSTGREKEITQLQELLFTSSDGQRVALVGLGGVGKTQIALQLAHLVKKDDQPRLGYSVIWMPALCMASFEQACTRMIAEFGLEPGSEENPKETFKSFLSSEKAGKWFLIIDNADSMETLYGSAQKPVGIADFIPDCEHLYILFTTRSREVAVNVANGNIFKLSEMDHGDARALLKGSLTQKDQVQDTVCSDELLRQLSFLPLAISQASAYMKINQVSIKEYLQLLQNTNQDLVELLSLGLRDSTHYDASQGAVATTWIVSFNQIRDKHEEAATLLSYTACLEPKAIPRALLPSLSSAQTMTRAIGTLCGYSFLSKREDGDTFDMHSLVHLAIEIWNKEEGRKKEVRDMAFAHIAQVFPIDDWENRELWQQYMPHALRLLTNMDGAKPDDFGFLGYKVGGCLLIDGRIRQAVAVLESVVAIEGTIFAENDQSLLKSQHYLASAYQSNGQIEEAAKLLEHVVAMRETTLAESHPDRLTSEHLLGVVYEADGQFEKAVKLFRHVVAVRADVLPDDHPSRQGSEKWLRRCYETLKKVSSSEE</sequence>
<dbReference type="PANTHER" id="PTHR46082">
    <property type="entry name" value="ATP/GTP-BINDING PROTEIN-RELATED"/>
    <property type="match status" value="1"/>
</dbReference>
<dbReference type="Pfam" id="PF05057">
    <property type="entry name" value="DUF676"/>
    <property type="match status" value="1"/>
</dbReference>
<feature type="domain" description="NB-ARC" evidence="2">
    <location>
        <begin position="317"/>
        <end position="486"/>
    </location>
</feature>
<dbReference type="Pfam" id="PF13424">
    <property type="entry name" value="TPR_12"/>
    <property type="match status" value="1"/>
</dbReference>
<dbReference type="InterPro" id="IPR011990">
    <property type="entry name" value="TPR-like_helical_dom_sf"/>
</dbReference>
<keyword evidence="5" id="KW-1185">Reference proteome</keyword>
<dbReference type="EMBL" id="PVQB02000279">
    <property type="protein sequence ID" value="KAF4339541.1"/>
    <property type="molecule type" value="Genomic_DNA"/>
</dbReference>
<dbReference type="SUPFAM" id="SSF48452">
    <property type="entry name" value="TPR-like"/>
    <property type="match status" value="1"/>
</dbReference>
<dbReference type="Gene3D" id="1.25.40.10">
    <property type="entry name" value="Tetratricopeptide repeat domain"/>
    <property type="match status" value="1"/>
</dbReference>
<dbReference type="InterPro" id="IPR053137">
    <property type="entry name" value="NLR-like"/>
</dbReference>
<evidence type="ECO:0000313" key="4">
    <source>
        <dbReference type="EMBL" id="KAF4339541.1"/>
    </source>
</evidence>
<dbReference type="AlphaFoldDB" id="A0A9P5AJ21"/>
<dbReference type="Gene3D" id="3.40.50.1820">
    <property type="entry name" value="alpha/beta hydrolase"/>
    <property type="match status" value="1"/>
</dbReference>
<dbReference type="InterPro" id="IPR002182">
    <property type="entry name" value="NB-ARC"/>
</dbReference>
<comment type="similarity">
    <text evidence="1">Belongs to the putative lipase ROG1 family.</text>
</comment>
<dbReference type="InterPro" id="IPR027417">
    <property type="entry name" value="P-loop_NTPase"/>
</dbReference>
<dbReference type="SUPFAM" id="SSF52540">
    <property type="entry name" value="P-loop containing nucleoside triphosphate hydrolases"/>
    <property type="match status" value="1"/>
</dbReference>
<name>A0A9P5AJ21_9HYPO</name>
<dbReference type="InterPro" id="IPR029058">
    <property type="entry name" value="AB_hydrolase_fold"/>
</dbReference>
<dbReference type="SUPFAM" id="SSF53474">
    <property type="entry name" value="alpha/beta-Hydrolases"/>
    <property type="match status" value="1"/>
</dbReference>
<dbReference type="Gene3D" id="3.40.50.300">
    <property type="entry name" value="P-loop containing nucleotide triphosphate hydrolases"/>
    <property type="match status" value="1"/>
</dbReference>
<organism evidence="4 5">
    <name type="scientific">Fusarium beomiforme</name>
    <dbReference type="NCBI Taxonomy" id="44412"/>
    <lineage>
        <taxon>Eukaryota</taxon>
        <taxon>Fungi</taxon>
        <taxon>Dikarya</taxon>
        <taxon>Ascomycota</taxon>
        <taxon>Pezizomycotina</taxon>
        <taxon>Sordariomycetes</taxon>
        <taxon>Hypocreomycetidae</taxon>
        <taxon>Hypocreales</taxon>
        <taxon>Nectriaceae</taxon>
        <taxon>Fusarium</taxon>
        <taxon>Fusarium burgessii species complex</taxon>
    </lineage>
</organism>
<dbReference type="InterPro" id="IPR007751">
    <property type="entry name" value="DUF676_lipase-like"/>
</dbReference>
<evidence type="ECO:0000259" key="2">
    <source>
        <dbReference type="Pfam" id="PF00931"/>
    </source>
</evidence>
<dbReference type="GO" id="GO:0043531">
    <property type="term" value="F:ADP binding"/>
    <property type="evidence" value="ECO:0007669"/>
    <property type="project" value="InterPro"/>
</dbReference>
<evidence type="ECO:0000256" key="1">
    <source>
        <dbReference type="ARBA" id="ARBA00007920"/>
    </source>
</evidence>
<accession>A0A9P5AJ21</accession>
<reference evidence="4" key="2">
    <citation type="submission" date="2020-02" db="EMBL/GenBank/DDBJ databases">
        <title>Identification and distribution of gene clusters putatively required for synthesis of sphingolipid metabolism inhibitors in phylogenetically diverse species of the filamentous fungus Fusarium.</title>
        <authorList>
            <person name="Kim H.-S."/>
            <person name="Busman M."/>
            <person name="Brown D.W."/>
            <person name="Divon H."/>
            <person name="Uhlig S."/>
            <person name="Proctor R.H."/>
        </authorList>
    </citation>
    <scope>NUCLEOTIDE SEQUENCE</scope>
    <source>
        <strain evidence="4">NRRL 25174</strain>
    </source>
</reference>
<dbReference type="PANTHER" id="PTHR46082:SF6">
    <property type="entry name" value="AAA+ ATPASE DOMAIN-CONTAINING PROTEIN-RELATED"/>
    <property type="match status" value="1"/>
</dbReference>